<dbReference type="PROSITE" id="PS51371">
    <property type="entry name" value="CBS"/>
    <property type="match status" value="2"/>
</dbReference>
<evidence type="ECO:0000256" key="6">
    <source>
        <dbReference type="ARBA" id="ARBA00022989"/>
    </source>
</evidence>
<dbReference type="Pfam" id="PF01595">
    <property type="entry name" value="CNNM"/>
    <property type="match status" value="1"/>
</dbReference>
<dbReference type="PROSITE" id="PS51846">
    <property type="entry name" value="CNNM"/>
    <property type="match status" value="1"/>
</dbReference>
<dbReference type="GO" id="GO:0050660">
    <property type="term" value="F:flavin adenine dinucleotide binding"/>
    <property type="evidence" value="ECO:0007669"/>
    <property type="project" value="InterPro"/>
</dbReference>
<dbReference type="EMBL" id="CAFBOI010000051">
    <property type="protein sequence ID" value="CAB4977892.1"/>
    <property type="molecule type" value="Genomic_DNA"/>
</dbReference>
<evidence type="ECO:0000313" key="12">
    <source>
        <dbReference type="EMBL" id="CAB4791309.1"/>
    </source>
</evidence>
<dbReference type="SMART" id="SM00116">
    <property type="entry name" value="CBS"/>
    <property type="match status" value="2"/>
</dbReference>
<dbReference type="InterPro" id="IPR036318">
    <property type="entry name" value="FAD-bd_PCMH-like_sf"/>
</dbReference>
<evidence type="ECO:0000256" key="3">
    <source>
        <dbReference type="ARBA" id="ARBA00022475"/>
    </source>
</evidence>
<sequence>MNAVTVIEVLALLAFAGFLAGSESAINTISRIAVDHIAEKSPKRAALVRKVINEPARYLNVVLLVRKACELTATVFVAESFLEIIDNSALAITTAITIMLVLSYVVVGVGPRTLGKQRASSWAVPASYIAYFLAKILGPVTTFLIAIGNAITPGRGFRAGPFATEAELRDLVDQAHERGLVEESEHEMIHSVFELGDTLVRELMVPRTEMVWIERSKSLRQALSLALRSGFSRIPVIDENLDTIIGIAYVKDLALRSHEFHDAEQSEKVEEHLRSATFVPETKTASELLKEMQRDQIHLAIVVDEYGGTAGLITIEDILEEIVGEIADEYDDDLDEFEWIDEDQGRASARLHLEDLAEYLKIELSEEEQEDVDTIGGYMAKILGRVPIPGSTLTLHGWQITAERIVGRRHRIGTILVERNSSEATTKQSL</sequence>
<dbReference type="Gene3D" id="3.10.580.10">
    <property type="entry name" value="CBS-domain"/>
    <property type="match status" value="1"/>
</dbReference>
<name>A0A6J6X4F4_9ZZZZ</name>
<keyword evidence="7" id="KW-0129">CBS domain</keyword>
<keyword evidence="6 9" id="KW-1133">Transmembrane helix</keyword>
<keyword evidence="4 9" id="KW-0812">Transmembrane</keyword>
<evidence type="ECO:0000259" key="10">
    <source>
        <dbReference type="PROSITE" id="PS51371"/>
    </source>
</evidence>
<dbReference type="InterPro" id="IPR000644">
    <property type="entry name" value="CBS_dom"/>
</dbReference>
<dbReference type="InterPro" id="IPR046342">
    <property type="entry name" value="CBS_dom_sf"/>
</dbReference>
<dbReference type="GO" id="GO:0005886">
    <property type="term" value="C:plasma membrane"/>
    <property type="evidence" value="ECO:0007669"/>
    <property type="project" value="UniProtKB-SubCell"/>
</dbReference>
<protein>
    <submittedName>
        <fullName evidence="12">Unannotated protein</fullName>
    </submittedName>
</protein>
<evidence type="ECO:0000256" key="8">
    <source>
        <dbReference type="ARBA" id="ARBA00023136"/>
    </source>
</evidence>
<evidence type="ECO:0000256" key="7">
    <source>
        <dbReference type="ARBA" id="ARBA00023122"/>
    </source>
</evidence>
<evidence type="ECO:0000259" key="11">
    <source>
        <dbReference type="PROSITE" id="PS51846"/>
    </source>
</evidence>
<gene>
    <name evidence="12" type="ORF">UFOPK2982_00600</name>
    <name evidence="13" type="ORF">UFOPK3948_00572</name>
</gene>
<dbReference type="InterPro" id="IPR005170">
    <property type="entry name" value="Transptr-assoc_dom"/>
</dbReference>
<dbReference type="CDD" id="cd04590">
    <property type="entry name" value="CBS_pair_CorC_HlyC_assoc"/>
    <property type="match status" value="1"/>
</dbReference>
<reference evidence="12" key="1">
    <citation type="submission" date="2020-05" db="EMBL/GenBank/DDBJ databases">
        <authorList>
            <person name="Chiriac C."/>
            <person name="Salcher M."/>
            <person name="Ghai R."/>
            <person name="Kavagutti S V."/>
        </authorList>
    </citation>
    <scope>NUCLEOTIDE SEQUENCE</scope>
</reference>
<dbReference type="EMBL" id="CAFAAE010000073">
    <property type="protein sequence ID" value="CAB4791309.1"/>
    <property type="molecule type" value="Genomic_DNA"/>
</dbReference>
<dbReference type="SUPFAM" id="SSF56176">
    <property type="entry name" value="FAD-binding/transporter-associated domain-like"/>
    <property type="match status" value="1"/>
</dbReference>
<comment type="similarity">
    <text evidence="2">Belongs to the UPF0053 family.</text>
</comment>
<dbReference type="Gene3D" id="3.30.465.10">
    <property type="match status" value="1"/>
</dbReference>
<evidence type="ECO:0000256" key="5">
    <source>
        <dbReference type="ARBA" id="ARBA00022737"/>
    </source>
</evidence>
<feature type="domain" description="CBS" evidence="10">
    <location>
        <begin position="272"/>
        <end position="329"/>
    </location>
</feature>
<evidence type="ECO:0000256" key="4">
    <source>
        <dbReference type="ARBA" id="ARBA00022692"/>
    </source>
</evidence>
<keyword evidence="8 9" id="KW-0472">Membrane</keyword>
<feature type="transmembrane region" description="Helical" evidence="9">
    <location>
        <begin position="89"/>
        <end position="107"/>
    </location>
</feature>
<comment type="subcellular location">
    <subcellularLocation>
        <location evidence="1">Cell membrane</location>
        <topology evidence="1">Multi-pass membrane protein</topology>
    </subcellularLocation>
</comment>
<dbReference type="AlphaFoldDB" id="A0A6J6X4F4"/>
<feature type="domain" description="CNNM transmembrane" evidence="11">
    <location>
        <begin position="1"/>
        <end position="185"/>
    </location>
</feature>
<organism evidence="12">
    <name type="scientific">freshwater metagenome</name>
    <dbReference type="NCBI Taxonomy" id="449393"/>
    <lineage>
        <taxon>unclassified sequences</taxon>
        <taxon>metagenomes</taxon>
        <taxon>ecological metagenomes</taxon>
    </lineage>
</organism>
<dbReference type="InterPro" id="IPR002550">
    <property type="entry name" value="CNNM"/>
</dbReference>
<dbReference type="PANTHER" id="PTHR22777">
    <property type="entry name" value="HEMOLYSIN-RELATED"/>
    <property type="match status" value="1"/>
</dbReference>
<evidence type="ECO:0000256" key="9">
    <source>
        <dbReference type="SAM" id="Phobius"/>
    </source>
</evidence>
<dbReference type="FunFam" id="3.10.580.10:FF:000002">
    <property type="entry name" value="Magnesium/cobalt efflux protein CorC"/>
    <property type="match status" value="1"/>
</dbReference>
<proteinExistence type="inferred from homology"/>
<dbReference type="Pfam" id="PF03471">
    <property type="entry name" value="CorC_HlyC"/>
    <property type="match status" value="1"/>
</dbReference>
<accession>A0A6J6X4F4</accession>
<dbReference type="PANTHER" id="PTHR22777:SF32">
    <property type="entry name" value="UPF0053 INNER MEMBRANE PROTEIN YFJD"/>
    <property type="match status" value="1"/>
</dbReference>
<feature type="domain" description="CBS" evidence="10">
    <location>
        <begin position="204"/>
        <end position="263"/>
    </location>
</feature>
<keyword evidence="3" id="KW-1003">Cell membrane</keyword>
<dbReference type="SUPFAM" id="SSF54631">
    <property type="entry name" value="CBS-domain pair"/>
    <property type="match status" value="1"/>
</dbReference>
<dbReference type="InterPro" id="IPR044751">
    <property type="entry name" value="Ion_transp-like_CBS"/>
</dbReference>
<dbReference type="InterPro" id="IPR016169">
    <property type="entry name" value="FAD-bd_PCMH_sub2"/>
</dbReference>
<evidence type="ECO:0000256" key="1">
    <source>
        <dbReference type="ARBA" id="ARBA00004651"/>
    </source>
</evidence>
<evidence type="ECO:0000256" key="2">
    <source>
        <dbReference type="ARBA" id="ARBA00006337"/>
    </source>
</evidence>
<evidence type="ECO:0000313" key="13">
    <source>
        <dbReference type="EMBL" id="CAB4977892.1"/>
    </source>
</evidence>
<keyword evidence="5" id="KW-0677">Repeat</keyword>
<feature type="transmembrane region" description="Helical" evidence="9">
    <location>
        <begin position="128"/>
        <end position="151"/>
    </location>
</feature>
<dbReference type="SMART" id="SM01091">
    <property type="entry name" value="CorC_HlyC"/>
    <property type="match status" value="1"/>
</dbReference>
<dbReference type="Pfam" id="PF00571">
    <property type="entry name" value="CBS"/>
    <property type="match status" value="2"/>
</dbReference>